<dbReference type="Pfam" id="PF00216">
    <property type="entry name" value="Bac_DNA_binding"/>
    <property type="match status" value="1"/>
</dbReference>
<evidence type="ECO:0000313" key="5">
    <source>
        <dbReference type="EMBL" id="KKB64462.1"/>
    </source>
</evidence>
<dbReference type="SMART" id="SM00411">
    <property type="entry name" value="BHL"/>
    <property type="match status" value="1"/>
</dbReference>
<evidence type="ECO:0000256" key="3">
    <source>
        <dbReference type="ARBA" id="ARBA00023125"/>
    </source>
</evidence>
<gene>
    <name evidence="5" type="ORF">WM40_06120</name>
</gene>
<dbReference type="STRING" id="28092.WM40_06120"/>
<comment type="caution">
    <text evidence="5">The sequence shown here is derived from an EMBL/GenBank/DDBJ whole genome shotgun (WGS) entry which is preliminary data.</text>
</comment>
<evidence type="ECO:0000256" key="4">
    <source>
        <dbReference type="RuleBase" id="RU003939"/>
    </source>
</evidence>
<keyword evidence="6" id="KW-1185">Reference proteome</keyword>
<dbReference type="Gene3D" id="4.10.520.10">
    <property type="entry name" value="IHF-like DNA-binding proteins"/>
    <property type="match status" value="1"/>
</dbReference>
<dbReference type="InterPro" id="IPR020816">
    <property type="entry name" value="Histone-like_DNA-bd_CS"/>
</dbReference>
<dbReference type="GO" id="GO:0030527">
    <property type="term" value="F:structural constituent of chromatin"/>
    <property type="evidence" value="ECO:0007669"/>
    <property type="project" value="InterPro"/>
</dbReference>
<dbReference type="EMBL" id="LAQU01000004">
    <property type="protein sequence ID" value="KKB64462.1"/>
    <property type="molecule type" value="Genomic_DNA"/>
</dbReference>
<accession>A0A0F5K4J1</accession>
<dbReference type="OrthoDB" id="9799835at2"/>
<keyword evidence="3 5" id="KW-0238">DNA-binding</keyword>
<dbReference type="GO" id="GO:0003677">
    <property type="term" value="F:DNA binding"/>
    <property type="evidence" value="ECO:0007669"/>
    <property type="project" value="UniProtKB-KW"/>
</dbReference>
<dbReference type="Proteomes" id="UP000033618">
    <property type="component" value="Unassembled WGS sequence"/>
</dbReference>
<dbReference type="PATRIC" id="fig|28092.6.peg.1453"/>
<proteinExistence type="inferred from homology"/>
<dbReference type="InterPro" id="IPR000119">
    <property type="entry name" value="Hist_DNA-bd"/>
</dbReference>
<dbReference type="SUPFAM" id="SSF47729">
    <property type="entry name" value="IHF-like DNA-binding proteins"/>
    <property type="match status" value="1"/>
</dbReference>
<dbReference type="GO" id="GO:0005829">
    <property type="term" value="C:cytosol"/>
    <property type="evidence" value="ECO:0007669"/>
    <property type="project" value="TreeGrafter"/>
</dbReference>
<protein>
    <submittedName>
        <fullName evidence="5">DNA-binding protein</fullName>
    </submittedName>
</protein>
<evidence type="ECO:0000313" key="6">
    <source>
        <dbReference type="Proteomes" id="UP000033618"/>
    </source>
</evidence>
<organism evidence="5 6">
    <name type="scientific">Robbsia andropogonis</name>
    <dbReference type="NCBI Taxonomy" id="28092"/>
    <lineage>
        <taxon>Bacteria</taxon>
        <taxon>Pseudomonadati</taxon>
        <taxon>Pseudomonadota</taxon>
        <taxon>Betaproteobacteria</taxon>
        <taxon>Burkholderiales</taxon>
        <taxon>Burkholderiaceae</taxon>
        <taxon>Robbsia</taxon>
    </lineage>
</organism>
<keyword evidence="2" id="KW-0226">DNA condensation</keyword>
<dbReference type="AlphaFoldDB" id="A0A0F5K4J1"/>
<dbReference type="RefSeq" id="WP_024904948.1">
    <property type="nucleotide sequence ID" value="NZ_CADFGU010000008.1"/>
</dbReference>
<comment type="similarity">
    <text evidence="1 4">Belongs to the bacterial histone-like protein family.</text>
</comment>
<dbReference type="PROSITE" id="PS00045">
    <property type="entry name" value="HISTONE_LIKE"/>
    <property type="match status" value="1"/>
</dbReference>
<name>A0A0F5K4J1_9BURK</name>
<dbReference type="PANTHER" id="PTHR33175">
    <property type="entry name" value="DNA-BINDING PROTEIN HU"/>
    <property type="match status" value="1"/>
</dbReference>
<sequence>MNKQELIDEIAKKTSQSKGAVTETVDAFMETVKSAVAKSDTVQLVGFGSFGSGQRAAREGRNPKTGETLQIAAAKTVKFTAGKAFKDAVNAK</sequence>
<dbReference type="PRINTS" id="PR01727">
    <property type="entry name" value="DNABINDINGHU"/>
</dbReference>
<dbReference type="GO" id="GO:0030261">
    <property type="term" value="P:chromosome condensation"/>
    <property type="evidence" value="ECO:0007669"/>
    <property type="project" value="UniProtKB-KW"/>
</dbReference>
<reference evidence="5 6" key="1">
    <citation type="submission" date="2015-03" db="EMBL/GenBank/DDBJ databases">
        <title>Draft Genome Sequence of Burkholderia andropogonis type strain ICMP2807, isolated from Sorghum bicolor.</title>
        <authorList>
            <person name="Lopes-Santos L."/>
            <person name="Castro D.B."/>
            <person name="Ottoboni L.M."/>
            <person name="Park D."/>
            <person name="Weirc B.S."/>
            <person name="Destefano S.A."/>
        </authorList>
    </citation>
    <scope>NUCLEOTIDE SEQUENCE [LARGE SCALE GENOMIC DNA]</scope>
    <source>
        <strain evidence="5 6">ICMP2807</strain>
    </source>
</reference>
<dbReference type="CDD" id="cd13831">
    <property type="entry name" value="HU"/>
    <property type="match status" value="1"/>
</dbReference>
<dbReference type="PANTHER" id="PTHR33175:SF3">
    <property type="entry name" value="DNA-BINDING PROTEIN HU-BETA"/>
    <property type="match status" value="1"/>
</dbReference>
<evidence type="ECO:0000256" key="1">
    <source>
        <dbReference type="ARBA" id="ARBA00010529"/>
    </source>
</evidence>
<dbReference type="InterPro" id="IPR010992">
    <property type="entry name" value="IHF-like_DNA-bd_dom_sf"/>
</dbReference>
<evidence type="ECO:0000256" key="2">
    <source>
        <dbReference type="ARBA" id="ARBA00023067"/>
    </source>
</evidence>